<evidence type="ECO:0000256" key="1">
    <source>
        <dbReference type="SAM" id="MobiDB-lite"/>
    </source>
</evidence>
<dbReference type="AlphaFoldDB" id="G7TEC4"/>
<reference evidence="2 3" key="1">
    <citation type="journal article" date="2011" name="J. Bacteriol.">
        <title>Two new complete genome sequences offer insight into host and tissue specificity of plant pathogenic Xanthomonas spp.</title>
        <authorList>
            <person name="Bogdanove A.J."/>
            <person name="Koebnik R."/>
            <person name="Lu H."/>
            <person name="Furutani A."/>
            <person name="Angiuoli S.V."/>
            <person name="Patil P.B."/>
            <person name="Van Sluys M.A."/>
            <person name="Ryan R.P."/>
            <person name="Meyer D.F."/>
            <person name="Han S.W."/>
            <person name="Aparna G."/>
            <person name="Rajaram M."/>
            <person name="Delcher A.L."/>
            <person name="Phillippy A.M."/>
            <person name="Puiu D."/>
            <person name="Schatz M.C."/>
            <person name="Shumway M."/>
            <person name="Sommer D.D."/>
            <person name="Trapnell C."/>
            <person name="Benahmed F."/>
            <person name="Dimitrov G."/>
            <person name="Madupu R."/>
            <person name="Radune D."/>
            <person name="Sullivan S."/>
            <person name="Jha G."/>
            <person name="Ishihara H."/>
            <person name="Lee S.W."/>
            <person name="Pandey A."/>
            <person name="Sharma V."/>
            <person name="Sriariyanun M."/>
            <person name="Szurek B."/>
            <person name="Vera-Cruz C.M."/>
            <person name="Dorman K.S."/>
            <person name="Ronald P.C."/>
            <person name="Verdier V."/>
            <person name="Dow J.M."/>
            <person name="Sonti R.V."/>
            <person name="Tsuge S."/>
            <person name="Brendel V.P."/>
            <person name="Rabinowicz P.D."/>
            <person name="Leach J.E."/>
            <person name="White F.F."/>
            <person name="Salzberg S.L."/>
        </authorList>
    </citation>
    <scope>NUCLEOTIDE SEQUENCE [LARGE SCALE GENOMIC DNA]</scope>
    <source>
        <strain evidence="2 3">BLS256</strain>
    </source>
</reference>
<dbReference type="KEGG" id="xor:XOC_3549"/>
<feature type="region of interest" description="Disordered" evidence="1">
    <location>
        <begin position="19"/>
        <end position="41"/>
    </location>
</feature>
<dbReference type="Proteomes" id="UP000008851">
    <property type="component" value="Chromosome"/>
</dbReference>
<evidence type="ECO:0000313" key="2">
    <source>
        <dbReference type="EMBL" id="AEQ97642.1"/>
    </source>
</evidence>
<name>G7TEC4_XANOB</name>
<proteinExistence type="predicted"/>
<evidence type="ECO:0000313" key="3">
    <source>
        <dbReference type="Proteomes" id="UP000008851"/>
    </source>
</evidence>
<protein>
    <submittedName>
        <fullName evidence="2">Uncharacterized protein</fullName>
    </submittedName>
</protein>
<gene>
    <name evidence="2" type="ORF">XOC_3549</name>
</gene>
<dbReference type="HOGENOM" id="CLU_3278791_0_0_6"/>
<sequence>MTRFARRKQVVEVAELEDASGHGGGLPGKKRTGSIVAVSCH</sequence>
<organism evidence="2 3">
    <name type="scientific">Xanthomonas oryzae pv. oryzicola (strain BLS256)</name>
    <dbReference type="NCBI Taxonomy" id="383407"/>
    <lineage>
        <taxon>Bacteria</taxon>
        <taxon>Pseudomonadati</taxon>
        <taxon>Pseudomonadota</taxon>
        <taxon>Gammaproteobacteria</taxon>
        <taxon>Lysobacterales</taxon>
        <taxon>Lysobacteraceae</taxon>
        <taxon>Xanthomonas</taxon>
    </lineage>
</organism>
<dbReference type="EMBL" id="CP003057">
    <property type="protein sequence ID" value="AEQ97642.1"/>
    <property type="molecule type" value="Genomic_DNA"/>
</dbReference>
<accession>G7TEC4</accession>